<gene>
    <name evidence="1" type="ORF">KR51_00029530</name>
</gene>
<comment type="caution">
    <text evidence="1">The sequence shown here is derived from an EMBL/GenBank/DDBJ whole genome shotgun (WGS) entry which is preliminary data.</text>
</comment>
<evidence type="ECO:0000313" key="1">
    <source>
        <dbReference type="EMBL" id="ERN40414.1"/>
    </source>
</evidence>
<sequence length="213" mass="23277">MSYQSHREAFVRPWLNFSVAGRKPDYDSDRADFDAINGKICRLPMLFPHRVCLGPSDTRLRVLHEPGIDTGALAPQFDLSAFDAPDLFFGELAVSAAATAGNQTTVTDAGRFGAVEIVQSIANGWRSRHENIVTTRACATSSGCGEDTRAMLPSCEITIRARSLVTFLVFVAFVPSCDGLKDLWIQSLPRQTGTIPRVKFTRAVGIESVDNRA</sequence>
<dbReference type="Proteomes" id="UP000016960">
    <property type="component" value="Unassembled WGS sequence"/>
</dbReference>
<dbReference type="EMBL" id="ASSJ01000076">
    <property type="protein sequence ID" value="ERN40414.1"/>
    <property type="molecule type" value="Genomic_DNA"/>
</dbReference>
<accession>U5DIJ5</accession>
<dbReference type="RefSeq" id="WP_022608546.1">
    <property type="nucleotide sequence ID" value="NZ_ASSJ01000076.1"/>
</dbReference>
<reference evidence="1 2" key="1">
    <citation type="submission" date="2013-05" db="EMBL/GenBank/DDBJ databases">
        <title>Draft genome sequence of Rubidibacter lacunae KORDI 51-2.</title>
        <authorList>
            <person name="Choi D.H."/>
            <person name="Noh J.H."/>
            <person name="Kwon K.-K."/>
            <person name="Lee J.-H."/>
            <person name="Ryu J.-Y."/>
        </authorList>
    </citation>
    <scope>NUCLEOTIDE SEQUENCE [LARGE SCALE GENOMIC DNA]</scope>
    <source>
        <strain evidence="1 2">KORDI 51-2</strain>
    </source>
</reference>
<proteinExistence type="predicted"/>
<keyword evidence="2" id="KW-1185">Reference proteome</keyword>
<evidence type="ECO:0000313" key="2">
    <source>
        <dbReference type="Proteomes" id="UP000016960"/>
    </source>
</evidence>
<dbReference type="AlphaFoldDB" id="U5DIJ5"/>
<organism evidence="1 2">
    <name type="scientific">Rubidibacter lacunae KORDI 51-2</name>
    <dbReference type="NCBI Taxonomy" id="582515"/>
    <lineage>
        <taxon>Bacteria</taxon>
        <taxon>Bacillati</taxon>
        <taxon>Cyanobacteriota</taxon>
        <taxon>Cyanophyceae</taxon>
        <taxon>Oscillatoriophycideae</taxon>
        <taxon>Chroococcales</taxon>
        <taxon>Aphanothecaceae</taxon>
        <taxon>Rubidibacter</taxon>
    </lineage>
</organism>
<protein>
    <submittedName>
        <fullName evidence="1">Uncharacterized protein</fullName>
    </submittedName>
</protein>
<name>U5DIJ5_9CHRO</name>
<dbReference type="InParanoid" id="U5DIJ5"/>